<reference evidence="3" key="1">
    <citation type="submission" date="2020-03" db="EMBL/GenBank/DDBJ databases">
        <title>Draft Genome Sequence of Cylindrodendrum hubeiense.</title>
        <authorList>
            <person name="Buettner E."/>
            <person name="Kellner H."/>
        </authorList>
    </citation>
    <scope>NUCLEOTIDE SEQUENCE</scope>
    <source>
        <strain evidence="3">IHI 201604</strain>
    </source>
</reference>
<keyword evidence="4" id="KW-1185">Reference proteome</keyword>
<feature type="compositionally biased region" description="Polar residues" evidence="2">
    <location>
        <begin position="479"/>
        <end position="492"/>
    </location>
</feature>
<dbReference type="AlphaFoldDB" id="A0A9P5GVF8"/>
<keyword evidence="1" id="KW-0175">Coiled coil</keyword>
<protein>
    <submittedName>
        <fullName evidence="3">Uncharacterized protein</fullName>
    </submittedName>
</protein>
<organism evidence="3 4">
    <name type="scientific">Cylindrodendrum hubeiense</name>
    <dbReference type="NCBI Taxonomy" id="595255"/>
    <lineage>
        <taxon>Eukaryota</taxon>
        <taxon>Fungi</taxon>
        <taxon>Dikarya</taxon>
        <taxon>Ascomycota</taxon>
        <taxon>Pezizomycotina</taxon>
        <taxon>Sordariomycetes</taxon>
        <taxon>Hypocreomycetidae</taxon>
        <taxon>Hypocreales</taxon>
        <taxon>Nectriaceae</taxon>
        <taxon>Cylindrodendrum</taxon>
    </lineage>
</organism>
<proteinExistence type="predicted"/>
<feature type="region of interest" description="Disordered" evidence="2">
    <location>
        <begin position="420"/>
        <end position="521"/>
    </location>
</feature>
<name>A0A9P5GVF8_9HYPO</name>
<evidence type="ECO:0000256" key="2">
    <source>
        <dbReference type="SAM" id="MobiDB-lite"/>
    </source>
</evidence>
<evidence type="ECO:0000313" key="4">
    <source>
        <dbReference type="Proteomes" id="UP000722485"/>
    </source>
</evidence>
<feature type="region of interest" description="Disordered" evidence="2">
    <location>
        <begin position="1"/>
        <end position="20"/>
    </location>
</feature>
<sequence length="733" mass="81655">MRPRIMQTHRSDEPGRLAGGSTQVLPSIPISIEVCMRQGSTEHQSKDPAILKRYRDYMKCQWGFDNWPPDNWFGWAGQEKGNVTDADVCNICAMTIIALHYPQKMDSPAELYKRCTYGFIHAAATPGGLKIPNWKPSTSQEALKLMREHFAADLAAQPKTPPSRRGLPDAPRSQNTTPDNSRTHLDPITPPNSGQKRFGSSREGANSSGIRPDHNEVVGLDTGERALVQLDDSNHLLDVDVVNLLQHTCQATAKSDINLIHPEYFKSLYAPNPSKPWDDETLNNVINEIQEKEESLSAIYHTWGQGHWTFVRIRPNTKSNTITVHHYDPGPPHEASKRIKDLKLFFQSWTKSNFSTRKLIWRALKGPRHFSSNQSGIYVMLAFMDCLHNKETLSDSWGPSRRSYLKDLVTGFGEQVTLLGHESPGRLQSVRDGNPQNEGSPQGDSLQLNDSPLSQDSGVFCDSNNSVLEASPIEGLKTIRSSSPVEQPTNDLRGSKRPRSPTFSFPGDQIEGPEPPRKRKFSRALDDSALKDIQGMIPALKQFKEIVSRVDLSELATTALTAAHELEHQIEKFDIILEKQDKLHDKASRELVTAEQSEVALDSLRERYLGGRPAISTEIQGECRDAVVEVLDDAMVAVECVIIDKTNVQKERITEAKEAMRQAKAKGDRAQHDADAERQSLNEAEDYMLVIAQFMALKNPAEEFGKALEQGFGIGKGSGARSALVRHQLGITG</sequence>
<dbReference type="OrthoDB" id="5087258at2759"/>
<feature type="region of interest" description="Disordered" evidence="2">
    <location>
        <begin position="154"/>
        <end position="218"/>
    </location>
</feature>
<dbReference type="EMBL" id="JAANBB010000569">
    <property type="protein sequence ID" value="KAF7539133.1"/>
    <property type="molecule type" value="Genomic_DNA"/>
</dbReference>
<feature type="compositionally biased region" description="Polar residues" evidence="2">
    <location>
        <begin position="434"/>
        <end position="468"/>
    </location>
</feature>
<evidence type="ECO:0000313" key="3">
    <source>
        <dbReference type="EMBL" id="KAF7539133.1"/>
    </source>
</evidence>
<dbReference type="Proteomes" id="UP000722485">
    <property type="component" value="Unassembled WGS sequence"/>
</dbReference>
<evidence type="ECO:0000256" key="1">
    <source>
        <dbReference type="SAM" id="Coils"/>
    </source>
</evidence>
<gene>
    <name evidence="3" type="ORF">G7Z17_g12479</name>
</gene>
<feature type="coiled-coil region" evidence="1">
    <location>
        <begin position="643"/>
        <end position="673"/>
    </location>
</feature>
<accession>A0A9P5GVF8</accession>
<comment type="caution">
    <text evidence="3">The sequence shown here is derived from an EMBL/GenBank/DDBJ whole genome shotgun (WGS) entry which is preliminary data.</text>
</comment>